<evidence type="ECO:0000259" key="3">
    <source>
        <dbReference type="Pfam" id="PF20434"/>
    </source>
</evidence>
<dbReference type="EMBL" id="SJSA01000002">
    <property type="protein sequence ID" value="TGG36291.1"/>
    <property type="molecule type" value="Genomic_DNA"/>
</dbReference>
<comment type="caution">
    <text evidence="4">The sequence shown here is derived from an EMBL/GenBank/DDBJ whole genome shotgun (WGS) entry which is preliminary data.</text>
</comment>
<dbReference type="Pfam" id="PF20434">
    <property type="entry name" value="BD-FAE"/>
    <property type="match status" value="1"/>
</dbReference>
<dbReference type="AlphaFoldDB" id="A0A4Z0V467"/>
<feature type="domain" description="BD-FAE-like" evidence="3">
    <location>
        <begin position="50"/>
        <end position="230"/>
    </location>
</feature>
<dbReference type="InterPro" id="IPR029058">
    <property type="entry name" value="AB_hydrolase_fold"/>
</dbReference>
<dbReference type="PANTHER" id="PTHR48081">
    <property type="entry name" value="AB HYDROLASE SUPERFAMILY PROTEIN C4A8.06C"/>
    <property type="match status" value="1"/>
</dbReference>
<gene>
    <name evidence="4" type="ORF">EZ315_10485</name>
</gene>
<feature type="signal peptide" evidence="2">
    <location>
        <begin position="1"/>
        <end position="18"/>
    </location>
</feature>
<accession>A0A4Z0V467</accession>
<protein>
    <submittedName>
        <fullName evidence="4">Alpha/beta hydrolase</fullName>
    </submittedName>
</protein>
<keyword evidence="2" id="KW-0732">Signal</keyword>
<evidence type="ECO:0000313" key="4">
    <source>
        <dbReference type="EMBL" id="TGG36291.1"/>
    </source>
</evidence>
<dbReference type="Gene3D" id="3.40.50.1820">
    <property type="entry name" value="alpha/beta hydrolase"/>
    <property type="match status" value="1"/>
</dbReference>
<dbReference type="PANTHER" id="PTHR48081:SF6">
    <property type="entry name" value="PEPTIDASE S9 PROLYL OLIGOPEPTIDASE CATALYTIC DOMAIN-CONTAINING PROTEIN"/>
    <property type="match status" value="1"/>
</dbReference>
<dbReference type="Proteomes" id="UP000297635">
    <property type="component" value="Unassembled WGS sequence"/>
</dbReference>
<feature type="chain" id="PRO_5021439344" evidence="2">
    <location>
        <begin position="19"/>
        <end position="275"/>
    </location>
</feature>
<name>A0A4Z0V467_9BACT</name>
<sequence length="275" mass="30691">MRKIFLLSAVLLSLSAAAQEKIEMLFSSPEAKDVHIDMSDLTRDPGITVYRPANPNGIAVIMCPGGGYSHQAFRHEGHDMAQWFNAQGVTYVVLKYRIPEGDFRRPLSDAEQAVRTVRSHAEEWGIDPSRIGIMGASAGGHLASMLSTHYSDSASRPDFQVLLYPVVTMDRSYTHKGSRDNLLGKNASEEQEKRFSNELQVTPSTPQAFIVLSSDDRTVPPANSVNYYSSLIANGVPATMHIYPVGGHGWGFRDSFKYKREWTGELEKWLREQVK</sequence>
<reference evidence="4 5" key="1">
    <citation type="submission" date="2019-02" db="EMBL/GenBank/DDBJ databases">
        <title>Isolation and identification of novel species under the genus Muribaculum.</title>
        <authorList>
            <person name="Miyake S."/>
            <person name="Ding Y."/>
            <person name="Low A."/>
            <person name="Soh M."/>
            <person name="Seedorf H."/>
        </authorList>
    </citation>
    <scope>NUCLEOTIDE SEQUENCE [LARGE SCALE GENOMIC DNA]</scope>
    <source>
        <strain evidence="4 5">TLL-A3</strain>
    </source>
</reference>
<evidence type="ECO:0000256" key="1">
    <source>
        <dbReference type="ARBA" id="ARBA00022801"/>
    </source>
</evidence>
<keyword evidence="5" id="KW-1185">Reference proteome</keyword>
<evidence type="ECO:0000313" key="5">
    <source>
        <dbReference type="Proteomes" id="UP000297635"/>
    </source>
</evidence>
<evidence type="ECO:0000256" key="2">
    <source>
        <dbReference type="SAM" id="SignalP"/>
    </source>
</evidence>
<dbReference type="SUPFAM" id="SSF53474">
    <property type="entry name" value="alpha/beta-Hydrolases"/>
    <property type="match status" value="1"/>
</dbReference>
<keyword evidence="1 4" id="KW-0378">Hydrolase</keyword>
<organism evidence="4 5">
    <name type="scientific">Duncaniella freteri</name>
    <dbReference type="NCBI Taxonomy" id="2530391"/>
    <lineage>
        <taxon>Bacteria</taxon>
        <taxon>Pseudomonadati</taxon>
        <taxon>Bacteroidota</taxon>
        <taxon>Bacteroidia</taxon>
        <taxon>Bacteroidales</taxon>
        <taxon>Muribaculaceae</taxon>
        <taxon>Duncaniella</taxon>
    </lineage>
</organism>
<dbReference type="GO" id="GO:0016787">
    <property type="term" value="F:hydrolase activity"/>
    <property type="evidence" value="ECO:0007669"/>
    <property type="project" value="UniProtKB-KW"/>
</dbReference>
<dbReference type="GeneID" id="82150213"/>
<dbReference type="RefSeq" id="WP_135472030.1">
    <property type="nucleotide sequence ID" value="NZ_CASJDB010000030.1"/>
</dbReference>
<proteinExistence type="predicted"/>
<dbReference type="InterPro" id="IPR049492">
    <property type="entry name" value="BD-FAE-like_dom"/>
</dbReference>
<dbReference type="InterPro" id="IPR050300">
    <property type="entry name" value="GDXG_lipolytic_enzyme"/>
</dbReference>